<dbReference type="InterPro" id="IPR001623">
    <property type="entry name" value="DnaJ_domain"/>
</dbReference>
<dbReference type="PROSITE" id="PS50076">
    <property type="entry name" value="DNAJ_2"/>
    <property type="match status" value="1"/>
</dbReference>
<dbReference type="InterPro" id="IPR036869">
    <property type="entry name" value="J_dom_sf"/>
</dbReference>
<dbReference type="PROSITE" id="PS00636">
    <property type="entry name" value="DNAJ_1"/>
    <property type="match status" value="1"/>
</dbReference>
<feature type="domain" description="J" evidence="2">
    <location>
        <begin position="3"/>
        <end position="69"/>
    </location>
</feature>
<keyword evidence="1" id="KW-0143">Chaperone</keyword>
<sequence>MVDYYQVLGVPKAASNEDIKKAYRKLALKWHPDKNQDKKDEAEKKFKELSEAYQVLSDKSKREVYDRYGVEGLNGTSGADMGPDFHDDFGSFFHFDFKTPDEVFRDFFGGRDPFAEFFEGMRRASEPANLYQFGYEHNNDTRRATGAHRAPGNSLFRDSFSSGFPGFGFSSFGSFHDDPFGSSDFTGFSSSSSFSTGGGNVKRTSTSTKIMNGKKITTKKTFENGSETVEVYENGVLQSLTKDGVPQIEYQQH</sequence>
<name>A0ABM0MYT0_SACKO</name>
<evidence type="ECO:0000313" key="3">
    <source>
        <dbReference type="Proteomes" id="UP000694865"/>
    </source>
</evidence>
<evidence type="ECO:0000313" key="4">
    <source>
        <dbReference type="RefSeq" id="XP_006825171.1"/>
    </source>
</evidence>
<dbReference type="CDD" id="cd06257">
    <property type="entry name" value="DnaJ"/>
    <property type="match status" value="1"/>
</dbReference>
<evidence type="ECO:0000256" key="1">
    <source>
        <dbReference type="ARBA" id="ARBA00023186"/>
    </source>
</evidence>
<reference evidence="4" key="1">
    <citation type="submission" date="2025-08" db="UniProtKB">
        <authorList>
            <consortium name="RefSeq"/>
        </authorList>
    </citation>
    <scope>IDENTIFICATION</scope>
    <source>
        <tissue evidence="4">Testes</tissue>
    </source>
</reference>
<evidence type="ECO:0000259" key="2">
    <source>
        <dbReference type="PROSITE" id="PS50076"/>
    </source>
</evidence>
<dbReference type="SUPFAM" id="SSF46565">
    <property type="entry name" value="Chaperone J-domain"/>
    <property type="match status" value="1"/>
</dbReference>
<protein>
    <submittedName>
        <fullName evidence="4">DnaJ homolog subfamily B member 6-B-like isoform X3</fullName>
    </submittedName>
</protein>
<dbReference type="PANTHER" id="PTHR45168">
    <property type="entry name" value="DNAJ HOMOLOG SUBFAMILY B MEMBER 2"/>
    <property type="match status" value="1"/>
</dbReference>
<dbReference type="PRINTS" id="PR00625">
    <property type="entry name" value="JDOMAIN"/>
</dbReference>
<dbReference type="Pfam" id="PF00226">
    <property type="entry name" value="DnaJ"/>
    <property type="match status" value="1"/>
</dbReference>
<dbReference type="GeneID" id="100367750"/>
<dbReference type="RefSeq" id="XP_006825171.1">
    <property type="nucleotide sequence ID" value="XM_006825108.1"/>
</dbReference>
<keyword evidence="3" id="KW-1185">Reference proteome</keyword>
<dbReference type="PANTHER" id="PTHR45168:SF3">
    <property type="entry name" value="DNAJ HEAT SHOCK PROTEIN FAMILY (HSP40) MEMBER B2"/>
    <property type="match status" value="1"/>
</dbReference>
<dbReference type="Gene3D" id="1.10.287.110">
    <property type="entry name" value="DnaJ domain"/>
    <property type="match status" value="1"/>
</dbReference>
<proteinExistence type="predicted"/>
<gene>
    <name evidence="4" type="primary">LOC100367750</name>
</gene>
<dbReference type="Proteomes" id="UP000694865">
    <property type="component" value="Unplaced"/>
</dbReference>
<dbReference type="InterPro" id="IPR043183">
    <property type="entry name" value="DNJB2/6-like"/>
</dbReference>
<organism evidence="3 4">
    <name type="scientific">Saccoglossus kowalevskii</name>
    <name type="common">Acorn worm</name>
    <dbReference type="NCBI Taxonomy" id="10224"/>
    <lineage>
        <taxon>Eukaryota</taxon>
        <taxon>Metazoa</taxon>
        <taxon>Hemichordata</taxon>
        <taxon>Enteropneusta</taxon>
        <taxon>Harrimaniidae</taxon>
        <taxon>Saccoglossus</taxon>
    </lineage>
</organism>
<accession>A0ABM0MYT0</accession>
<dbReference type="SMART" id="SM00271">
    <property type="entry name" value="DnaJ"/>
    <property type="match status" value="1"/>
</dbReference>
<dbReference type="InterPro" id="IPR018253">
    <property type="entry name" value="DnaJ_domain_CS"/>
</dbReference>